<reference evidence="2" key="2">
    <citation type="submission" date="2009-11" db="EMBL/GenBank/DDBJ databases">
        <title>The Genome Sequence of Allomyces macrogynus strain ATCC 38327.</title>
        <authorList>
            <consortium name="The Broad Institute Genome Sequencing Platform"/>
            <person name="Russ C."/>
            <person name="Cuomo C."/>
            <person name="Shea T."/>
            <person name="Young S.K."/>
            <person name="Zeng Q."/>
            <person name="Koehrsen M."/>
            <person name="Haas B."/>
            <person name="Borodovsky M."/>
            <person name="Guigo R."/>
            <person name="Alvarado L."/>
            <person name="Berlin A."/>
            <person name="Borenstein D."/>
            <person name="Chen Z."/>
            <person name="Engels R."/>
            <person name="Freedman E."/>
            <person name="Gellesch M."/>
            <person name="Goldberg J."/>
            <person name="Griggs A."/>
            <person name="Gujja S."/>
            <person name="Heiman D."/>
            <person name="Hepburn T."/>
            <person name="Howarth C."/>
            <person name="Jen D."/>
            <person name="Larson L."/>
            <person name="Lewis B."/>
            <person name="Mehta T."/>
            <person name="Park D."/>
            <person name="Pearson M."/>
            <person name="Roberts A."/>
            <person name="Saif S."/>
            <person name="Shenoy N."/>
            <person name="Sisk P."/>
            <person name="Stolte C."/>
            <person name="Sykes S."/>
            <person name="Walk T."/>
            <person name="White J."/>
            <person name="Yandava C."/>
            <person name="Burger G."/>
            <person name="Gray M.W."/>
            <person name="Holland P.W.H."/>
            <person name="King N."/>
            <person name="Lang F.B.F."/>
            <person name="Roger A.J."/>
            <person name="Ruiz-Trillo I."/>
            <person name="Lander E."/>
            <person name="Nusbaum C."/>
        </authorList>
    </citation>
    <scope>NUCLEOTIDE SEQUENCE [LARGE SCALE GENOMIC DNA]</scope>
    <source>
        <strain evidence="2">ATCC 38327</strain>
    </source>
</reference>
<keyword evidence="2" id="KW-1185">Reference proteome</keyword>
<name>A0A0L0SDQ5_ALLM3</name>
<protein>
    <submittedName>
        <fullName evidence="1">Uncharacterized protein</fullName>
    </submittedName>
</protein>
<dbReference type="VEuPathDB" id="FungiDB:AMAG_18590"/>
<dbReference type="AlphaFoldDB" id="A0A0L0SDQ5"/>
<reference evidence="1 2" key="1">
    <citation type="submission" date="2009-11" db="EMBL/GenBank/DDBJ databases">
        <title>Annotation of Allomyces macrogynus ATCC 38327.</title>
        <authorList>
            <consortium name="The Broad Institute Genome Sequencing Platform"/>
            <person name="Russ C."/>
            <person name="Cuomo C."/>
            <person name="Burger G."/>
            <person name="Gray M.W."/>
            <person name="Holland P.W.H."/>
            <person name="King N."/>
            <person name="Lang F.B.F."/>
            <person name="Roger A.J."/>
            <person name="Ruiz-Trillo I."/>
            <person name="Young S.K."/>
            <person name="Zeng Q."/>
            <person name="Gargeya S."/>
            <person name="Fitzgerald M."/>
            <person name="Haas B."/>
            <person name="Abouelleil A."/>
            <person name="Alvarado L."/>
            <person name="Arachchi H.M."/>
            <person name="Berlin A."/>
            <person name="Chapman S.B."/>
            <person name="Gearin G."/>
            <person name="Goldberg J."/>
            <person name="Griggs A."/>
            <person name="Gujja S."/>
            <person name="Hansen M."/>
            <person name="Heiman D."/>
            <person name="Howarth C."/>
            <person name="Larimer J."/>
            <person name="Lui A."/>
            <person name="MacDonald P.J.P."/>
            <person name="McCowen C."/>
            <person name="Montmayeur A."/>
            <person name="Murphy C."/>
            <person name="Neiman D."/>
            <person name="Pearson M."/>
            <person name="Priest M."/>
            <person name="Roberts A."/>
            <person name="Saif S."/>
            <person name="Shea T."/>
            <person name="Sisk P."/>
            <person name="Stolte C."/>
            <person name="Sykes S."/>
            <person name="Wortman J."/>
            <person name="Nusbaum C."/>
            <person name="Birren B."/>
        </authorList>
    </citation>
    <scope>NUCLEOTIDE SEQUENCE [LARGE SCALE GENOMIC DNA]</scope>
    <source>
        <strain evidence="1 2">ATCC 38327</strain>
    </source>
</reference>
<gene>
    <name evidence="1" type="ORF">AMAG_18590</name>
</gene>
<organism evidence="1 2">
    <name type="scientific">Allomyces macrogynus (strain ATCC 38327)</name>
    <name type="common">Allomyces javanicus var. macrogynus</name>
    <dbReference type="NCBI Taxonomy" id="578462"/>
    <lineage>
        <taxon>Eukaryota</taxon>
        <taxon>Fungi</taxon>
        <taxon>Fungi incertae sedis</taxon>
        <taxon>Blastocladiomycota</taxon>
        <taxon>Blastocladiomycetes</taxon>
        <taxon>Blastocladiales</taxon>
        <taxon>Blastocladiaceae</taxon>
        <taxon>Allomyces</taxon>
    </lineage>
</organism>
<dbReference type="Proteomes" id="UP000054350">
    <property type="component" value="Unassembled WGS sequence"/>
</dbReference>
<proteinExistence type="predicted"/>
<evidence type="ECO:0000313" key="1">
    <source>
        <dbReference type="EMBL" id="KNE60683.1"/>
    </source>
</evidence>
<sequence length="234" mass="24640">MAVSIEMGDQRLAQTLIRRLLAQLEYGVDALTIVNTLAEVGAVQIALDLLDEAEATLAQQVAADRPRSAFISGLLAMARGDDAAAHATWNRLAQLTASLSPKSVPLLGSLANLLTDVVAPSLIDATPDDNASLTSKACLASFAGPILNNCTAASVYLLGTGDSAPSPPSGGALRHAQEVLVELVWRMAFATPVVGNWATLAEAVAEDAVPAKQNSRKWRGSWTRRPRRCCGSRE</sequence>
<accession>A0A0L0SDQ5</accession>
<dbReference type="EMBL" id="GG745336">
    <property type="protein sequence ID" value="KNE60683.1"/>
    <property type="molecule type" value="Genomic_DNA"/>
</dbReference>
<evidence type="ECO:0000313" key="2">
    <source>
        <dbReference type="Proteomes" id="UP000054350"/>
    </source>
</evidence>